<dbReference type="GO" id="GO:0005829">
    <property type="term" value="C:cytosol"/>
    <property type="evidence" value="ECO:0007669"/>
    <property type="project" value="TreeGrafter"/>
</dbReference>
<dbReference type="GO" id="GO:0050821">
    <property type="term" value="P:protein stabilization"/>
    <property type="evidence" value="ECO:0007669"/>
    <property type="project" value="TreeGrafter"/>
</dbReference>
<feature type="signal peptide" evidence="4">
    <location>
        <begin position="1"/>
        <end position="24"/>
    </location>
</feature>
<name>A0A328WRI4_9FLAO</name>
<protein>
    <submittedName>
        <fullName evidence="5">Periplasmic chaperone for outer membrane proteins Skp</fullName>
    </submittedName>
</protein>
<sequence>MMKQMKTLFIATILFFSASQITSAQTKIAHVDTNELVTKMPAMIEAQKQLDMLSKQYDAEFKTMADEYYAKLKKYDEEAASVTEKVNEERAKEVQDMEKRIRDYRETAQKELQQKESDLAKPLMDKIRASIAKVGKAKGFNYVFDVNSAIFADGTDLTLEIKKDLGF</sequence>
<dbReference type="InterPro" id="IPR005632">
    <property type="entry name" value="Chaperone_Skp"/>
</dbReference>
<dbReference type="PANTHER" id="PTHR35089">
    <property type="entry name" value="CHAPERONE PROTEIN SKP"/>
    <property type="match status" value="1"/>
</dbReference>
<accession>A0A328WRI4</accession>
<dbReference type="AlphaFoldDB" id="A0A328WRI4"/>
<dbReference type="SUPFAM" id="SSF111384">
    <property type="entry name" value="OmpH-like"/>
    <property type="match status" value="1"/>
</dbReference>
<evidence type="ECO:0000256" key="3">
    <source>
        <dbReference type="SAM" id="Coils"/>
    </source>
</evidence>
<evidence type="ECO:0000256" key="1">
    <source>
        <dbReference type="ARBA" id="ARBA00009091"/>
    </source>
</evidence>
<dbReference type="GO" id="GO:0051082">
    <property type="term" value="F:unfolded protein binding"/>
    <property type="evidence" value="ECO:0007669"/>
    <property type="project" value="InterPro"/>
</dbReference>
<keyword evidence="2 4" id="KW-0732">Signal</keyword>
<evidence type="ECO:0000313" key="5">
    <source>
        <dbReference type="EMBL" id="RAR47736.1"/>
    </source>
</evidence>
<organism evidence="5 6">
    <name type="scientific">Flavobacterium lacus</name>
    <dbReference type="NCBI Taxonomy" id="1353778"/>
    <lineage>
        <taxon>Bacteria</taxon>
        <taxon>Pseudomonadati</taxon>
        <taxon>Bacteroidota</taxon>
        <taxon>Flavobacteriia</taxon>
        <taxon>Flavobacteriales</taxon>
        <taxon>Flavobacteriaceae</taxon>
        <taxon>Flavobacterium</taxon>
    </lineage>
</organism>
<comment type="similarity">
    <text evidence="1">Belongs to the Skp family.</text>
</comment>
<dbReference type="EMBL" id="QLSV01000007">
    <property type="protein sequence ID" value="RAR47736.1"/>
    <property type="molecule type" value="Genomic_DNA"/>
</dbReference>
<keyword evidence="3" id="KW-0175">Coiled coil</keyword>
<comment type="caution">
    <text evidence="5">The sequence shown here is derived from an EMBL/GenBank/DDBJ whole genome shotgun (WGS) entry which is preliminary data.</text>
</comment>
<feature type="coiled-coil region" evidence="3">
    <location>
        <begin position="65"/>
        <end position="114"/>
    </location>
</feature>
<dbReference type="Gene3D" id="3.30.910.20">
    <property type="entry name" value="Skp domain"/>
    <property type="match status" value="1"/>
</dbReference>
<keyword evidence="6" id="KW-1185">Reference proteome</keyword>
<dbReference type="Pfam" id="PF03938">
    <property type="entry name" value="OmpH"/>
    <property type="match status" value="1"/>
</dbReference>
<reference evidence="5 6" key="1">
    <citation type="submission" date="2018-06" db="EMBL/GenBank/DDBJ databases">
        <title>Genomic Encyclopedia of Type Strains, Phase III (KMG-III): the genomes of soil and plant-associated and newly described type strains.</title>
        <authorList>
            <person name="Whitman W."/>
        </authorList>
    </citation>
    <scope>NUCLEOTIDE SEQUENCE [LARGE SCALE GENOMIC DNA]</scope>
    <source>
        <strain evidence="5 6">CGMCC 1.12504</strain>
    </source>
</reference>
<gene>
    <name evidence="5" type="ORF">B0I10_1075</name>
</gene>
<evidence type="ECO:0000256" key="2">
    <source>
        <dbReference type="ARBA" id="ARBA00022729"/>
    </source>
</evidence>
<feature type="chain" id="PRO_5016456480" evidence="4">
    <location>
        <begin position="25"/>
        <end position="167"/>
    </location>
</feature>
<evidence type="ECO:0000256" key="4">
    <source>
        <dbReference type="SAM" id="SignalP"/>
    </source>
</evidence>
<dbReference type="SMART" id="SM00935">
    <property type="entry name" value="OmpH"/>
    <property type="match status" value="1"/>
</dbReference>
<evidence type="ECO:0000313" key="6">
    <source>
        <dbReference type="Proteomes" id="UP000249518"/>
    </source>
</evidence>
<dbReference type="InterPro" id="IPR024930">
    <property type="entry name" value="Skp_dom_sf"/>
</dbReference>
<dbReference type="Proteomes" id="UP000249518">
    <property type="component" value="Unassembled WGS sequence"/>
</dbReference>
<proteinExistence type="inferred from homology"/>
<dbReference type="PANTHER" id="PTHR35089:SF1">
    <property type="entry name" value="CHAPERONE PROTEIN SKP"/>
    <property type="match status" value="1"/>
</dbReference>